<dbReference type="AlphaFoldDB" id="A0A381QLM2"/>
<protein>
    <recommendedName>
        <fullName evidence="7">Mycothione reductase</fullName>
    </recommendedName>
</protein>
<feature type="domain" description="Pyridine nucleotide-disulphide oxidoreductase dimerisation" evidence="4">
    <location>
        <begin position="337"/>
        <end position="446"/>
    </location>
</feature>
<dbReference type="InterPro" id="IPR004099">
    <property type="entry name" value="Pyr_nucl-diS_OxRdtase_dimer"/>
</dbReference>
<evidence type="ECO:0000256" key="1">
    <source>
        <dbReference type="ARBA" id="ARBA00007532"/>
    </source>
</evidence>
<proteinExistence type="inferred from homology"/>
<comment type="similarity">
    <text evidence="1">Belongs to the class-I pyridine nucleotide-disulfide oxidoreductase family.</text>
</comment>
<keyword evidence="2" id="KW-0285">Flavoprotein</keyword>
<dbReference type="Pfam" id="PF02852">
    <property type="entry name" value="Pyr_redox_dim"/>
    <property type="match status" value="1"/>
</dbReference>
<dbReference type="PANTHER" id="PTHR43014:SF2">
    <property type="entry name" value="MERCURIC REDUCTASE"/>
    <property type="match status" value="1"/>
</dbReference>
<organism evidence="6">
    <name type="scientific">marine metagenome</name>
    <dbReference type="NCBI Taxonomy" id="408172"/>
    <lineage>
        <taxon>unclassified sequences</taxon>
        <taxon>metagenomes</taxon>
        <taxon>ecological metagenomes</taxon>
    </lineage>
</organism>
<dbReference type="InterPro" id="IPR023753">
    <property type="entry name" value="FAD/NAD-binding_dom"/>
</dbReference>
<dbReference type="Pfam" id="PF07992">
    <property type="entry name" value="Pyr_redox_2"/>
    <property type="match status" value="1"/>
</dbReference>
<dbReference type="GO" id="GO:0003955">
    <property type="term" value="F:NAD(P)H dehydrogenase (quinone) activity"/>
    <property type="evidence" value="ECO:0007669"/>
    <property type="project" value="TreeGrafter"/>
</dbReference>
<evidence type="ECO:0000259" key="5">
    <source>
        <dbReference type="Pfam" id="PF07992"/>
    </source>
</evidence>
<dbReference type="Gene3D" id="3.50.50.60">
    <property type="entry name" value="FAD/NAD(P)-binding domain"/>
    <property type="match status" value="2"/>
</dbReference>
<dbReference type="PRINTS" id="PR00368">
    <property type="entry name" value="FADPNR"/>
</dbReference>
<dbReference type="PANTHER" id="PTHR43014">
    <property type="entry name" value="MERCURIC REDUCTASE"/>
    <property type="match status" value="1"/>
</dbReference>
<dbReference type="SUPFAM" id="SSF51905">
    <property type="entry name" value="FAD/NAD(P)-binding domain"/>
    <property type="match status" value="1"/>
</dbReference>
<evidence type="ECO:0008006" key="7">
    <source>
        <dbReference type="Google" id="ProtNLM"/>
    </source>
</evidence>
<dbReference type="NCBIfam" id="NF005884">
    <property type="entry name" value="PRK07846.1"/>
    <property type="match status" value="1"/>
</dbReference>
<name>A0A381QLM2_9ZZZZ</name>
<dbReference type="SUPFAM" id="SSF55424">
    <property type="entry name" value="FAD/NAD-linked reductases, dimerisation (C-terminal) domain"/>
    <property type="match status" value="1"/>
</dbReference>
<evidence type="ECO:0000256" key="3">
    <source>
        <dbReference type="ARBA" id="ARBA00022827"/>
    </source>
</evidence>
<dbReference type="InterPro" id="IPR001100">
    <property type="entry name" value="Pyr_nuc-diS_OxRdtase"/>
</dbReference>
<keyword evidence="3" id="KW-0274">FAD</keyword>
<dbReference type="PIRSF" id="PIRSF000350">
    <property type="entry name" value="Mercury_reductase_MerA"/>
    <property type="match status" value="1"/>
</dbReference>
<feature type="non-terminal residue" evidence="6">
    <location>
        <position position="1"/>
    </location>
</feature>
<dbReference type="GO" id="GO:0050660">
    <property type="term" value="F:flavin adenine dinucleotide binding"/>
    <property type="evidence" value="ECO:0007669"/>
    <property type="project" value="TreeGrafter"/>
</dbReference>
<sequence>VSPTHHDLLIIGAGSGNTVLGPEHDGWNVGIAEPWAFGGTCMNRGCIPSKMFVHAADLALSARHAPELGVHTTFGGADWPAIRDRVFGRIDTIADAGRAYRVSLDDVTVYEDRAHFTGPRTVRLGEQEVTAQHIVLAAGARASVPNIPGLAATPYLTSDDVMRLDDMPARLVILGGGFISVEMAHVFEALGSRVTVVHRGDMLLRGVDEEVRRRLTGIYGDRMDLRLGITVNQVFHDDTFHLELSDGSVVVADQLLVATGRQPNGDLLEVDRGGIEVDSQGYVTTDAHLRTTAEGVWALGDVTNPVQLKHTANAEARVVAHNLVHPGDLRAVDRRFVPHAVFGHPPLGSIGPTEQRLADEGRPYLVAVREYSSTAYGWAMEDTTGFVKVLADPDTRLLLGAHVFGPQAPTLVQQLIQGMVAGQTVDQMARDQLYIHPALPEVLEQALLEL</sequence>
<accession>A0A381QLM2</accession>
<gene>
    <name evidence="6" type="ORF">METZ01_LOCUS33096</name>
</gene>
<dbReference type="PRINTS" id="PR00411">
    <property type="entry name" value="PNDRDTASEI"/>
</dbReference>
<evidence type="ECO:0000313" key="6">
    <source>
        <dbReference type="EMBL" id="SUZ80242.1"/>
    </source>
</evidence>
<dbReference type="Gene3D" id="3.30.390.30">
    <property type="match status" value="1"/>
</dbReference>
<evidence type="ECO:0000259" key="4">
    <source>
        <dbReference type="Pfam" id="PF02852"/>
    </source>
</evidence>
<feature type="domain" description="FAD/NAD(P)-binding" evidence="5">
    <location>
        <begin position="7"/>
        <end position="315"/>
    </location>
</feature>
<reference evidence="6" key="1">
    <citation type="submission" date="2018-05" db="EMBL/GenBank/DDBJ databases">
        <authorList>
            <person name="Lanie J.A."/>
            <person name="Ng W.-L."/>
            <person name="Kazmierczak K.M."/>
            <person name="Andrzejewski T.M."/>
            <person name="Davidsen T.M."/>
            <person name="Wayne K.J."/>
            <person name="Tettelin H."/>
            <person name="Glass J.I."/>
            <person name="Rusch D."/>
            <person name="Podicherti R."/>
            <person name="Tsui H.-C.T."/>
            <person name="Winkler M.E."/>
        </authorList>
    </citation>
    <scope>NUCLEOTIDE SEQUENCE</scope>
</reference>
<dbReference type="InterPro" id="IPR036188">
    <property type="entry name" value="FAD/NAD-bd_sf"/>
</dbReference>
<dbReference type="InterPro" id="IPR016156">
    <property type="entry name" value="FAD/NAD-linked_Rdtase_dimer_sf"/>
</dbReference>
<evidence type="ECO:0000256" key="2">
    <source>
        <dbReference type="ARBA" id="ARBA00022630"/>
    </source>
</evidence>
<dbReference type="EMBL" id="UINC01001419">
    <property type="protein sequence ID" value="SUZ80242.1"/>
    <property type="molecule type" value="Genomic_DNA"/>
</dbReference>